<dbReference type="OrthoDB" id="337038at2759"/>
<dbReference type="eggNOG" id="KOG3017">
    <property type="taxonomic scope" value="Eukaryota"/>
</dbReference>
<dbReference type="InterPro" id="IPR002413">
    <property type="entry name" value="V5_allergen-like"/>
</dbReference>
<dbReference type="SMART" id="SM00198">
    <property type="entry name" value="SCP"/>
    <property type="match status" value="1"/>
</dbReference>
<dbReference type="PRINTS" id="PR00837">
    <property type="entry name" value="V5TPXLIKE"/>
</dbReference>
<keyword evidence="2" id="KW-0611">Plant defense</keyword>
<dbReference type="InterPro" id="IPR001283">
    <property type="entry name" value="CRISP-related"/>
</dbReference>
<feature type="domain" description="SCP" evidence="3">
    <location>
        <begin position="12"/>
        <end position="150"/>
    </location>
</feature>
<dbReference type="Gramene" id="EFJ30079">
    <property type="protein sequence ID" value="EFJ30079"/>
    <property type="gene ID" value="SELMODRAFT_90647"/>
</dbReference>
<dbReference type="SUPFAM" id="SSF55797">
    <property type="entry name" value="PR-1-like"/>
    <property type="match status" value="1"/>
</dbReference>
<dbReference type="InterPro" id="IPR035940">
    <property type="entry name" value="CAP_sf"/>
</dbReference>
<sequence>MADVIHSSSFSSLSSSFLDPQNAARARVGVAPLVWDDRLAAFALAWANSRRIFGACSLQHSRGPYGENIFWGSGGAGRSWNPSDAVESWMSERRWYDYGTNSCLGGRGACGHYTQVVSRFSRRVGCARVQCGRGDVFMACDYFPPGNNGQRPF</sequence>
<dbReference type="Proteomes" id="UP000001514">
    <property type="component" value="Unassembled WGS sequence"/>
</dbReference>
<reference evidence="4 5" key="1">
    <citation type="journal article" date="2011" name="Science">
        <title>The Selaginella genome identifies genetic changes associated with the evolution of vascular plants.</title>
        <authorList>
            <person name="Banks J.A."/>
            <person name="Nishiyama T."/>
            <person name="Hasebe M."/>
            <person name="Bowman J.L."/>
            <person name="Gribskov M."/>
            <person name="dePamphilis C."/>
            <person name="Albert V.A."/>
            <person name="Aono N."/>
            <person name="Aoyama T."/>
            <person name="Ambrose B.A."/>
            <person name="Ashton N.W."/>
            <person name="Axtell M.J."/>
            <person name="Barker E."/>
            <person name="Barker M.S."/>
            <person name="Bennetzen J.L."/>
            <person name="Bonawitz N.D."/>
            <person name="Chapple C."/>
            <person name="Cheng C."/>
            <person name="Correa L.G."/>
            <person name="Dacre M."/>
            <person name="DeBarry J."/>
            <person name="Dreyer I."/>
            <person name="Elias M."/>
            <person name="Engstrom E.M."/>
            <person name="Estelle M."/>
            <person name="Feng L."/>
            <person name="Finet C."/>
            <person name="Floyd S.K."/>
            <person name="Frommer W.B."/>
            <person name="Fujita T."/>
            <person name="Gramzow L."/>
            <person name="Gutensohn M."/>
            <person name="Harholt J."/>
            <person name="Hattori M."/>
            <person name="Heyl A."/>
            <person name="Hirai T."/>
            <person name="Hiwatashi Y."/>
            <person name="Ishikawa M."/>
            <person name="Iwata M."/>
            <person name="Karol K.G."/>
            <person name="Koehler B."/>
            <person name="Kolukisaoglu U."/>
            <person name="Kubo M."/>
            <person name="Kurata T."/>
            <person name="Lalonde S."/>
            <person name="Li K."/>
            <person name="Li Y."/>
            <person name="Litt A."/>
            <person name="Lyons E."/>
            <person name="Manning G."/>
            <person name="Maruyama T."/>
            <person name="Michael T.P."/>
            <person name="Mikami K."/>
            <person name="Miyazaki S."/>
            <person name="Morinaga S."/>
            <person name="Murata T."/>
            <person name="Mueller-Roeber B."/>
            <person name="Nelson D.R."/>
            <person name="Obara M."/>
            <person name="Oguri Y."/>
            <person name="Olmstead R.G."/>
            <person name="Onodera N."/>
            <person name="Petersen B.L."/>
            <person name="Pils B."/>
            <person name="Prigge M."/>
            <person name="Rensing S.A."/>
            <person name="Riano-Pachon D.M."/>
            <person name="Roberts A.W."/>
            <person name="Sato Y."/>
            <person name="Scheller H.V."/>
            <person name="Schulz B."/>
            <person name="Schulz C."/>
            <person name="Shakirov E.V."/>
            <person name="Shibagaki N."/>
            <person name="Shinohara N."/>
            <person name="Shippen D.E."/>
            <person name="Soerensen I."/>
            <person name="Sotooka R."/>
            <person name="Sugimoto N."/>
            <person name="Sugita M."/>
            <person name="Sumikawa N."/>
            <person name="Tanurdzic M."/>
            <person name="Theissen G."/>
            <person name="Ulvskov P."/>
            <person name="Wakazuki S."/>
            <person name="Weng J.K."/>
            <person name="Willats W.W."/>
            <person name="Wipf D."/>
            <person name="Wolf P.G."/>
            <person name="Yang L."/>
            <person name="Zimmer A.D."/>
            <person name="Zhu Q."/>
            <person name="Mitros T."/>
            <person name="Hellsten U."/>
            <person name="Loque D."/>
            <person name="Otillar R."/>
            <person name="Salamov A."/>
            <person name="Schmutz J."/>
            <person name="Shapiro H."/>
            <person name="Lindquist E."/>
            <person name="Lucas S."/>
            <person name="Rokhsar D."/>
            <person name="Grigoriev I.V."/>
        </authorList>
    </citation>
    <scope>NUCLEOTIDE SEQUENCE [LARGE SCALE GENOMIC DNA]</scope>
</reference>
<protein>
    <recommendedName>
        <fullName evidence="3">SCP domain-containing protein</fullName>
    </recommendedName>
</protein>
<dbReference type="InParanoid" id="D8RC76"/>
<gene>
    <name evidence="4" type="ORF">SELMODRAFT_90647</name>
</gene>
<dbReference type="Pfam" id="PF00188">
    <property type="entry name" value="CAP"/>
    <property type="match status" value="1"/>
</dbReference>
<evidence type="ECO:0000313" key="5">
    <source>
        <dbReference type="Proteomes" id="UP000001514"/>
    </source>
</evidence>
<evidence type="ECO:0000256" key="2">
    <source>
        <dbReference type="ARBA" id="ARBA00023265"/>
    </source>
</evidence>
<comment type="function">
    <text evidence="1">Probably involved in the defense reaction of plants against pathogens.</text>
</comment>
<dbReference type="FunFam" id="3.40.33.10:FF:000004">
    <property type="entry name" value="CAP, cysteine-rich secretory protein, antigen 5"/>
    <property type="match status" value="1"/>
</dbReference>
<accession>D8RC76</accession>
<dbReference type="HOGENOM" id="CLU_035730_8_1_1"/>
<keyword evidence="2" id="KW-0568">Pathogenesis-related protein</keyword>
<evidence type="ECO:0000313" key="4">
    <source>
        <dbReference type="EMBL" id="EFJ30079.1"/>
    </source>
</evidence>
<dbReference type="KEGG" id="smo:SELMODRAFT_90647"/>
<dbReference type="EMBL" id="GL377576">
    <property type="protein sequence ID" value="EFJ30079.1"/>
    <property type="molecule type" value="Genomic_DNA"/>
</dbReference>
<evidence type="ECO:0000259" key="3">
    <source>
        <dbReference type="SMART" id="SM00198"/>
    </source>
</evidence>
<dbReference type="InterPro" id="IPR014044">
    <property type="entry name" value="CAP_dom"/>
</dbReference>
<dbReference type="PANTHER" id="PTHR10334">
    <property type="entry name" value="CYSTEINE-RICH SECRETORY PROTEIN-RELATED"/>
    <property type="match status" value="1"/>
</dbReference>
<organism evidence="5">
    <name type="scientific">Selaginella moellendorffii</name>
    <name type="common">Spikemoss</name>
    <dbReference type="NCBI Taxonomy" id="88036"/>
    <lineage>
        <taxon>Eukaryota</taxon>
        <taxon>Viridiplantae</taxon>
        <taxon>Streptophyta</taxon>
        <taxon>Embryophyta</taxon>
        <taxon>Tracheophyta</taxon>
        <taxon>Lycopodiopsida</taxon>
        <taxon>Selaginellales</taxon>
        <taxon>Selaginellaceae</taxon>
        <taxon>Selaginella</taxon>
    </lineage>
</organism>
<dbReference type="PRINTS" id="PR00838">
    <property type="entry name" value="V5ALLERGEN"/>
</dbReference>
<dbReference type="GO" id="GO:0005615">
    <property type="term" value="C:extracellular space"/>
    <property type="evidence" value="ECO:0000318"/>
    <property type="project" value="GO_Central"/>
</dbReference>
<proteinExistence type="predicted"/>
<name>D8RC76_SELML</name>
<dbReference type="CDD" id="cd05381">
    <property type="entry name" value="CAP_PR-1"/>
    <property type="match status" value="1"/>
</dbReference>
<evidence type="ECO:0000256" key="1">
    <source>
        <dbReference type="ARBA" id="ARBA00003143"/>
    </source>
</evidence>
<dbReference type="AlphaFoldDB" id="D8RC76"/>
<keyword evidence="5" id="KW-1185">Reference proteome</keyword>
<dbReference type="Gene3D" id="3.40.33.10">
    <property type="entry name" value="CAP"/>
    <property type="match status" value="1"/>
</dbReference>
<dbReference type="OMA" id="WANSCVE"/>